<evidence type="ECO:0000313" key="2">
    <source>
        <dbReference type="EMBL" id="AMB58115.1"/>
    </source>
</evidence>
<gene>
    <name evidence="2" type="ORF">AWU67_03705</name>
</gene>
<proteinExistence type="predicted"/>
<dbReference type="GO" id="GO:0004622">
    <property type="term" value="F:phosphatidylcholine lysophospholipase activity"/>
    <property type="evidence" value="ECO:0007669"/>
    <property type="project" value="TreeGrafter"/>
</dbReference>
<dbReference type="AlphaFoldDB" id="A0A120I0A9"/>
<reference evidence="3" key="2">
    <citation type="submission" date="2016-01" db="EMBL/GenBank/DDBJ databases">
        <title>First complete genome sequence of a species in the genus Microterricola, an extremophilic cold active enzyme producing strain ERGS5:02 isolated from Sikkim Himalaya.</title>
        <authorList>
            <person name="Kumar R."/>
            <person name="Singh D."/>
            <person name="Swarnkar M.K."/>
        </authorList>
    </citation>
    <scope>NUCLEOTIDE SEQUENCE [LARGE SCALE GENOMIC DNA]</scope>
    <source>
        <strain evidence="3">ERGS5:02</strain>
    </source>
</reference>
<reference evidence="2 3" key="1">
    <citation type="journal article" date="2016" name="J. Biotechnol.">
        <title>First complete genome sequence of a species in the genus Microterricola, an extremophilic cold active enzyme producing bacterial strain ERGS5:02 isolated from Sikkim Himalaya.</title>
        <authorList>
            <person name="Himanshu"/>
            <person name="Swarnkar M.K."/>
            <person name="Singh D."/>
            <person name="Kumar R."/>
        </authorList>
    </citation>
    <scope>NUCLEOTIDE SEQUENCE [LARGE SCALE GENOMIC DNA]</scope>
    <source>
        <strain evidence="2 3">ERGS5:02</strain>
    </source>
</reference>
<dbReference type="InterPro" id="IPR051532">
    <property type="entry name" value="Ester_Hydrolysis_Enzymes"/>
</dbReference>
<dbReference type="OrthoDB" id="9805821at2"/>
<dbReference type="KEGG" id="mvd:AWU67_03705"/>
<dbReference type="InterPro" id="IPR036514">
    <property type="entry name" value="SGNH_hydro_sf"/>
</dbReference>
<dbReference type="SUPFAM" id="SSF52266">
    <property type="entry name" value="SGNH hydrolase"/>
    <property type="match status" value="1"/>
</dbReference>
<protein>
    <recommendedName>
        <fullName evidence="1">SGNH hydrolase-type esterase domain-containing protein</fullName>
    </recommendedName>
</protein>
<dbReference type="RefSeq" id="WP_067226810.1">
    <property type="nucleotide sequence ID" value="NZ_CP014145.1"/>
</dbReference>
<organism evidence="2 3">
    <name type="scientific">Microterricola viridarii</name>
    <dbReference type="NCBI Taxonomy" id="412690"/>
    <lineage>
        <taxon>Bacteria</taxon>
        <taxon>Bacillati</taxon>
        <taxon>Actinomycetota</taxon>
        <taxon>Actinomycetes</taxon>
        <taxon>Micrococcales</taxon>
        <taxon>Microbacteriaceae</taxon>
        <taxon>Microterricola</taxon>
    </lineage>
</organism>
<dbReference type="PANTHER" id="PTHR30383">
    <property type="entry name" value="THIOESTERASE 1/PROTEASE 1/LYSOPHOSPHOLIPASE L1"/>
    <property type="match status" value="1"/>
</dbReference>
<feature type="domain" description="SGNH hydrolase-type esterase" evidence="1">
    <location>
        <begin position="7"/>
        <end position="159"/>
    </location>
</feature>
<evidence type="ECO:0000259" key="1">
    <source>
        <dbReference type="Pfam" id="PF13472"/>
    </source>
</evidence>
<name>A0A120I0A9_9MICO</name>
<dbReference type="InterPro" id="IPR013830">
    <property type="entry name" value="SGNH_hydro"/>
</dbReference>
<evidence type="ECO:0000313" key="3">
    <source>
        <dbReference type="Proteomes" id="UP000058305"/>
    </source>
</evidence>
<dbReference type="Pfam" id="PF13472">
    <property type="entry name" value="Lipase_GDSL_2"/>
    <property type="match status" value="1"/>
</dbReference>
<dbReference type="Proteomes" id="UP000058305">
    <property type="component" value="Chromosome"/>
</dbReference>
<dbReference type="EMBL" id="CP014145">
    <property type="protein sequence ID" value="AMB58115.1"/>
    <property type="molecule type" value="Genomic_DNA"/>
</dbReference>
<keyword evidence="3" id="KW-1185">Reference proteome</keyword>
<accession>A0A120I0A9</accession>
<sequence length="194" mass="21409">MSSSLAFVGDSLTAAGRWDEWLPDFTVTNHAAGGATTADVLVSIDLVLAERPDAYILLIGTNDLAWRKSVEHVVRNVESILATVHKEQPTTRVLVQSVLPREPEFAASIREINRHLWQFSSTVRAQFLDLWPVLADERGALSPEHSEDGLHLTPAGYERWLDALRPAIDHLFTVPTVTSPIDLQTDAQALSGPR</sequence>
<dbReference type="PANTHER" id="PTHR30383:SF5">
    <property type="entry name" value="SGNH HYDROLASE-TYPE ESTERASE DOMAIN-CONTAINING PROTEIN"/>
    <property type="match status" value="1"/>
</dbReference>
<dbReference type="Gene3D" id="3.40.50.1110">
    <property type="entry name" value="SGNH hydrolase"/>
    <property type="match status" value="1"/>
</dbReference>